<evidence type="ECO:0000259" key="1">
    <source>
        <dbReference type="Pfam" id="PF00487"/>
    </source>
</evidence>
<organism evidence="2 3">
    <name type="scientific">Tsukamurella pseudospumae</name>
    <dbReference type="NCBI Taxonomy" id="239498"/>
    <lineage>
        <taxon>Bacteria</taxon>
        <taxon>Bacillati</taxon>
        <taxon>Actinomycetota</taxon>
        <taxon>Actinomycetes</taxon>
        <taxon>Mycobacteriales</taxon>
        <taxon>Tsukamurellaceae</taxon>
        <taxon>Tsukamurella</taxon>
    </lineage>
</organism>
<feature type="domain" description="Fatty acid desaturase" evidence="1">
    <location>
        <begin position="75"/>
        <end position="354"/>
    </location>
</feature>
<proteinExistence type="predicted"/>
<dbReference type="RefSeq" id="WP_068743796.1">
    <property type="nucleotide sequence ID" value="NZ_LSRE01000002.1"/>
</dbReference>
<sequence length="428" mass="48947">MAITDVAEYAHLTDADIEALGAELDALRREIEESRGEEDAKYIRRVIKSQRIAETAGRVFGLGAGMKGWKGKAAWAASAACLSYAKVIENNELGHNIMHGQWDWMNDPEIHSTSWEWDSASDGKFWRHTHNYMHHKYTNVTDMDDDIGYGILRVTRDQPWEPYMLFNPIYNFTLMMGFQYGKAVQHLELMNAMKAALNGGEQYAEYDWEEFRSRLKVVLTKITKQTAKDYVLFPAMAVPFTGARGYKKAASANLVANTVRDVWDHMTIFCGHFPDDAEKFTIEDIDNETLPEWYLRQMLGTANFEGSNALHFITGHLGRQIEHHLYPDLPSNRYNYINSRLVEICEKYDLPYNTGPMWKQYAESWRTVIKLSLPDKYLTATVDDAPETHSNKRFYDESGATTVVKGEIDADGNRRGLVSHVEELAAAK</sequence>
<name>A0A137ZS37_9ACTN</name>
<dbReference type="PANTHER" id="PTHR19353">
    <property type="entry name" value="FATTY ACID DESATURASE 2"/>
    <property type="match status" value="1"/>
</dbReference>
<dbReference type="Pfam" id="PF00487">
    <property type="entry name" value="FA_desaturase"/>
    <property type="match status" value="1"/>
</dbReference>
<gene>
    <name evidence="2" type="ORF">AXK61_13525</name>
</gene>
<reference evidence="2 3" key="1">
    <citation type="submission" date="2016-02" db="EMBL/GenBank/DDBJ databases">
        <authorList>
            <person name="Teng J.L."/>
            <person name="Tang Y."/>
            <person name="Huang Y."/>
            <person name="Guo F."/>
            <person name="Wei W."/>
            <person name="Chen J.H."/>
            <person name="Wong S.Y."/>
            <person name="Lau S.K."/>
            <person name="Woo P.C."/>
        </authorList>
    </citation>
    <scope>NUCLEOTIDE SEQUENCE [LARGE SCALE GENOMIC DNA]</scope>
    <source>
        <strain evidence="2 3">JCM 13375</strain>
    </source>
</reference>
<comment type="caution">
    <text evidence="2">The sequence shown here is derived from an EMBL/GenBank/DDBJ whole genome shotgun (WGS) entry which is preliminary data.</text>
</comment>
<evidence type="ECO:0000313" key="2">
    <source>
        <dbReference type="EMBL" id="KXP01007.1"/>
    </source>
</evidence>
<dbReference type="Proteomes" id="UP000070409">
    <property type="component" value="Unassembled WGS sequence"/>
</dbReference>
<dbReference type="CDD" id="cd03506">
    <property type="entry name" value="Delta6-FADS-like"/>
    <property type="match status" value="1"/>
</dbReference>
<protein>
    <submittedName>
        <fullName evidence="2">Fatty acid desaturase</fullName>
    </submittedName>
</protein>
<dbReference type="EMBL" id="LSRE01000002">
    <property type="protein sequence ID" value="KXP01007.1"/>
    <property type="molecule type" value="Genomic_DNA"/>
</dbReference>
<evidence type="ECO:0000313" key="3">
    <source>
        <dbReference type="Proteomes" id="UP000070409"/>
    </source>
</evidence>
<dbReference type="PANTHER" id="PTHR19353:SF19">
    <property type="entry name" value="DELTA(5) FATTY ACID DESATURASE C-RELATED"/>
    <property type="match status" value="1"/>
</dbReference>
<dbReference type="InterPro" id="IPR005804">
    <property type="entry name" value="FA_desaturase_dom"/>
</dbReference>
<accession>A0A137ZS37</accession>
<keyword evidence="3" id="KW-1185">Reference proteome</keyword>
<dbReference type="InterPro" id="IPR012171">
    <property type="entry name" value="Fatty_acid_desaturase"/>
</dbReference>